<feature type="compositionally biased region" description="Polar residues" evidence="2">
    <location>
        <begin position="521"/>
        <end position="530"/>
    </location>
</feature>
<evidence type="ECO:0000313" key="3">
    <source>
        <dbReference type="EMBL" id="UKK02687.2"/>
    </source>
</evidence>
<feature type="region of interest" description="Disordered" evidence="2">
    <location>
        <begin position="629"/>
        <end position="683"/>
    </location>
</feature>
<feature type="region of interest" description="Disordered" evidence="2">
    <location>
        <begin position="507"/>
        <end position="530"/>
    </location>
</feature>
<evidence type="ECO:0000256" key="1">
    <source>
        <dbReference type="SAM" id="Coils"/>
    </source>
</evidence>
<dbReference type="EMBL" id="CP056072">
    <property type="protein sequence ID" value="UKK02687.2"/>
    <property type="molecule type" value="Genomic_DNA"/>
</dbReference>
<feature type="coiled-coil region" evidence="1">
    <location>
        <begin position="105"/>
        <end position="222"/>
    </location>
</feature>
<dbReference type="Proteomes" id="UP000244811">
    <property type="component" value="Chromosome 4"/>
</dbReference>
<organism evidence="3 4">
    <name type="scientific">Theileria orientalis</name>
    <dbReference type="NCBI Taxonomy" id="68886"/>
    <lineage>
        <taxon>Eukaryota</taxon>
        <taxon>Sar</taxon>
        <taxon>Alveolata</taxon>
        <taxon>Apicomplexa</taxon>
        <taxon>Aconoidasida</taxon>
        <taxon>Piroplasmida</taxon>
        <taxon>Theileriidae</taxon>
        <taxon>Theileria</taxon>
    </lineage>
</organism>
<feature type="compositionally biased region" description="Low complexity" evidence="2">
    <location>
        <begin position="644"/>
        <end position="663"/>
    </location>
</feature>
<name>A0A976MF80_THEOR</name>
<proteinExistence type="predicted"/>
<keyword evidence="1" id="KW-0175">Coiled coil</keyword>
<evidence type="ECO:0000256" key="2">
    <source>
        <dbReference type="SAM" id="MobiDB-lite"/>
    </source>
</evidence>
<gene>
    <name evidence="3" type="ORF">MACK_002782</name>
</gene>
<feature type="compositionally biased region" description="Polar residues" evidence="2">
    <location>
        <begin position="606"/>
        <end position="616"/>
    </location>
</feature>
<feature type="region of interest" description="Disordered" evidence="2">
    <location>
        <begin position="18"/>
        <end position="39"/>
    </location>
</feature>
<feature type="compositionally biased region" description="Low complexity" evidence="2">
    <location>
        <begin position="398"/>
        <end position="421"/>
    </location>
</feature>
<accession>A0A976MF80</accession>
<reference evidence="3" key="1">
    <citation type="submission" date="2022-07" db="EMBL/GenBank/DDBJ databases">
        <title>Evaluation of T. orientalis genome assembly methods using nanopore sequencing and analysis of variation between genomes.</title>
        <authorList>
            <person name="Yam J."/>
            <person name="Micallef M.L."/>
            <person name="Liu M."/>
            <person name="Djordjevic S.P."/>
            <person name="Bogema D.R."/>
            <person name="Jenkins C."/>
        </authorList>
    </citation>
    <scope>NUCLEOTIDE SEQUENCE</scope>
    <source>
        <strain evidence="3">Goon Nure</strain>
    </source>
</reference>
<feature type="region of interest" description="Disordered" evidence="2">
    <location>
        <begin position="577"/>
        <end position="617"/>
    </location>
</feature>
<feature type="region of interest" description="Disordered" evidence="2">
    <location>
        <begin position="391"/>
        <end position="460"/>
    </location>
</feature>
<sequence>MNFIKGIVDGILATDSDATHKSKHQYDPDEPEYDSEGYERTDGSKYRIHSNENILITSSVSHLSELYKSERDNCLNSLIIRYGEGCVQQLSELLKSNHETIITLSQQLQNNISSLKEVNDKVESSAIEHIKLKNENNKLVQRLQQLSSENVGLKSQLTQADITIKSSEKRIVSLNELLKDNKNTFENMKDRCGEFYKLKYEIEELKKKLSLSENHVAMLKKERDEYWSDPSRVLKDEEYKKRILEALDREDRSIAIAKIMASQNTNLTMPSKVKVVDSKTNEVDEHMVSELQVRVDKLEYENTHLKEINESLHTMYADLSKNMNEVKNTYLKESIESFTSYFPPKLKPIQLVFVQPTAVLDLEFNPESLPSYLEATHPLHTGLQSSAALYQQTRPPAQSSSESFKSSQTQASSSGLAGLSGPTRLGSDPGTAKKSFRESSQPGYESSQDHSEAEVVKKATPKMNLRSKVINYVTNLDASPRQPQKYEETNLLDLDSPEVTKPVRHHDKTVDQHSPDLYEQQPKTSAQSDNLKSWNSDWDFFEEAHSETATVEPAVTVESASVDKSATKFESTPEVSHTFLADPGKSSQPVDTLASEPILDGGAKDSGSSRINYNESLSDDPFDAIIMEQESGSVSQAVEEELVPEVPQEQTAQQEQQEQPTQPSSVKSKQGWDDIDFDDEMFQ</sequence>
<feature type="compositionally biased region" description="Acidic residues" evidence="2">
    <location>
        <begin position="673"/>
        <end position="683"/>
    </location>
</feature>
<dbReference type="AlphaFoldDB" id="A0A976MF80"/>
<protein>
    <submittedName>
        <fullName evidence="3">Uncharacterized protein</fullName>
    </submittedName>
</protein>
<feature type="compositionally biased region" description="Basic and acidic residues" evidence="2">
    <location>
        <begin position="18"/>
        <end position="27"/>
    </location>
</feature>
<feature type="compositionally biased region" description="Basic and acidic residues" evidence="2">
    <location>
        <begin position="447"/>
        <end position="457"/>
    </location>
</feature>
<evidence type="ECO:0000313" key="4">
    <source>
        <dbReference type="Proteomes" id="UP000244811"/>
    </source>
</evidence>